<accession>A0A239LU76</accession>
<dbReference type="PANTHER" id="PTHR34700">
    <property type="entry name" value="POTASSIUM BINDING PROTEIN KBP"/>
    <property type="match status" value="1"/>
</dbReference>
<dbReference type="InterPro" id="IPR036779">
    <property type="entry name" value="LysM_dom_sf"/>
</dbReference>
<feature type="transmembrane region" description="Helical" evidence="3">
    <location>
        <begin position="76"/>
        <end position="100"/>
    </location>
</feature>
<feature type="compositionally biased region" description="Basic and acidic residues" evidence="2">
    <location>
        <begin position="336"/>
        <end position="345"/>
    </location>
</feature>
<dbReference type="CDD" id="cd00118">
    <property type="entry name" value="LysM"/>
    <property type="match status" value="2"/>
</dbReference>
<evidence type="ECO:0000313" key="6">
    <source>
        <dbReference type="Proteomes" id="UP000198280"/>
    </source>
</evidence>
<feature type="region of interest" description="Disordered" evidence="2">
    <location>
        <begin position="297"/>
        <end position="475"/>
    </location>
</feature>
<keyword evidence="3" id="KW-0472">Membrane</keyword>
<feature type="compositionally biased region" description="Low complexity" evidence="2">
    <location>
        <begin position="362"/>
        <end position="384"/>
    </location>
</feature>
<gene>
    <name evidence="5" type="ORF">SAMN05216252_12174</name>
</gene>
<keyword evidence="6" id="KW-1185">Reference proteome</keyword>
<reference evidence="5 6" key="1">
    <citation type="submission" date="2017-06" db="EMBL/GenBank/DDBJ databases">
        <authorList>
            <person name="Kim H.J."/>
            <person name="Triplett B.A."/>
        </authorList>
    </citation>
    <scope>NUCLEOTIDE SEQUENCE [LARGE SCALE GENOMIC DNA]</scope>
    <source>
        <strain evidence="5 6">CGMCC 4.1858</strain>
    </source>
</reference>
<feature type="region of interest" description="Disordered" evidence="2">
    <location>
        <begin position="244"/>
        <end position="272"/>
    </location>
</feature>
<dbReference type="InterPro" id="IPR052196">
    <property type="entry name" value="Bact_Kbp"/>
</dbReference>
<feature type="domain" description="LysM" evidence="4">
    <location>
        <begin position="265"/>
        <end position="321"/>
    </location>
</feature>
<dbReference type="InterPro" id="IPR005158">
    <property type="entry name" value="BTAD"/>
</dbReference>
<name>A0A239LU76_9ACTN</name>
<dbReference type="InterPro" id="IPR011990">
    <property type="entry name" value="TPR-like_helical_dom_sf"/>
</dbReference>
<keyword evidence="1" id="KW-0902">Two-component regulatory system</keyword>
<dbReference type="SMART" id="SM00257">
    <property type="entry name" value="LysM"/>
    <property type="match status" value="1"/>
</dbReference>
<dbReference type="Proteomes" id="UP000198280">
    <property type="component" value="Unassembled WGS sequence"/>
</dbReference>
<sequence>MPQPAVVRPPRRPPTRQTRTRGATIGAVVRAAASLLLLAALLLGLPVLLWWGTAIVGPPGIQALGNLLSTQDSGQVFLLALAVAGWAGWAGFAAAVAVEVPVQLRGRTAPKLRLLVGQRAAAALVGAILVALPTGTALASPTPAHAVTSAAAAASSPAPARGGHAAATPAATAQAEQDGAVTHTVRAVRPAESLWSIAEDRLGDGYRWEEIATLNDGRTMSDGTVFRAEDPIQPGWVLLLPDDAAPTGPRAQGGRGSALDETRPEPYTVRPGDTLSQIAEDELGDADRFPAIFRLNRGEAQPGGRHFTDPDLIYPGQHLDLPSSDTPTPAAGPQQDNREHSRDRTPPPGNTDVPSGPDRTARPSTAPQAAPSTAAATPLAVASPNGETSRPTSTPRSADPSRPADTTVPDRTPDHTRATQRTSAATEPTAATPTGSPRSGAPSAAEAPAASPSTPPSPSVSADAAPAGRADTAPASGMERQVVLTAGIGTLLAALLTGALGVRRILQQRRRRAGETIAIDDDPTRTEQVLQAAGEPAGVALLDSVLRTLAHRAAESGDQVPTVQGARVTASGAVHLVVDDPEADPVPPFTTGKSAGVWVLDSGLPLLPAEQGREVPAPYPGLVTLGAAESGDLVLVNLFQAGGLLLDGTPENVLAVARALALEAGTCVWSDHTEVLTVGLGSRLAGLLPKGRLRAMPHLSSVVSDLGALLVEVYQHGEDQAVEPLPWILICAADVDPEQVWQLADAIAAARNLPVTVVLPETPATRQAFPDASAVPVAGTTTASLPALAAGPVELQRLSDEQYRELVHALGVADQPAARAKGAWQLAEAHAHAAATARPAPHPMLLHPIADDASAAAEAGRPFPALLATADPGRIHLVKEPAPSGPDSAVEPENWDVSIAAESGETVSAAGEVASMPEPSGPEAPEINVLGSLQVSGITGSGHGPRLETLAALIYLKPGRNADALCTFMDPASPWTTRTLQSRLSEIRARFGAAPDGRPYLPRPRAGSGYAFHPSIRSDWARFQDLATRGPAAGPVAGMADLEAALALVRGRPFDGQEYPWAVSVQQEMLSRIVDVVHTLAAWHCAGDAPDWDAARGAVLRGLDIDETAEVLYRDWIAIEQAAGNHSGARKAVARVTEVTRAYDISMDARTEHAVAAVLEASGDPAAATGSA</sequence>
<keyword evidence="3" id="KW-0812">Transmembrane</keyword>
<keyword evidence="3" id="KW-1133">Transmembrane helix</keyword>
<feature type="region of interest" description="Disordered" evidence="2">
    <location>
        <begin position="1"/>
        <end position="20"/>
    </location>
</feature>
<evidence type="ECO:0000256" key="1">
    <source>
        <dbReference type="ARBA" id="ARBA00023012"/>
    </source>
</evidence>
<evidence type="ECO:0000256" key="2">
    <source>
        <dbReference type="SAM" id="MobiDB-lite"/>
    </source>
</evidence>
<feature type="compositionally biased region" description="Low complexity" evidence="2">
    <location>
        <begin position="155"/>
        <end position="175"/>
    </location>
</feature>
<dbReference type="EMBL" id="FZOF01000021">
    <property type="protein sequence ID" value="SNT33820.1"/>
    <property type="molecule type" value="Genomic_DNA"/>
</dbReference>
<evidence type="ECO:0000256" key="3">
    <source>
        <dbReference type="SAM" id="Phobius"/>
    </source>
</evidence>
<dbReference type="SMART" id="SM01043">
    <property type="entry name" value="BTAD"/>
    <property type="match status" value="1"/>
</dbReference>
<evidence type="ECO:0000313" key="5">
    <source>
        <dbReference type="EMBL" id="SNT33820.1"/>
    </source>
</evidence>
<proteinExistence type="predicted"/>
<dbReference type="InterPro" id="IPR018392">
    <property type="entry name" value="LysM"/>
</dbReference>
<feature type="region of interest" description="Disordered" evidence="2">
    <location>
        <begin position="155"/>
        <end position="179"/>
    </location>
</feature>
<feature type="transmembrane region" description="Helical" evidence="3">
    <location>
        <begin position="27"/>
        <end position="51"/>
    </location>
</feature>
<dbReference type="Gene3D" id="1.25.40.10">
    <property type="entry name" value="Tetratricopeptide repeat domain"/>
    <property type="match status" value="1"/>
</dbReference>
<feature type="compositionally biased region" description="Polar residues" evidence="2">
    <location>
        <begin position="385"/>
        <end position="396"/>
    </location>
</feature>
<organism evidence="5 6">
    <name type="scientific">Actinacidiphila glaucinigra</name>
    <dbReference type="NCBI Taxonomy" id="235986"/>
    <lineage>
        <taxon>Bacteria</taxon>
        <taxon>Bacillati</taxon>
        <taxon>Actinomycetota</taxon>
        <taxon>Actinomycetes</taxon>
        <taxon>Kitasatosporales</taxon>
        <taxon>Streptomycetaceae</taxon>
        <taxon>Actinacidiphila</taxon>
    </lineage>
</organism>
<dbReference type="PROSITE" id="PS51782">
    <property type="entry name" value="LYSM"/>
    <property type="match status" value="1"/>
</dbReference>
<protein>
    <submittedName>
        <fullName evidence="5">LysM domain-containing protein</fullName>
    </submittedName>
</protein>
<feature type="compositionally biased region" description="Low complexity" evidence="2">
    <location>
        <begin position="424"/>
        <end position="452"/>
    </location>
</feature>
<dbReference type="Gene3D" id="3.10.350.10">
    <property type="entry name" value="LysM domain"/>
    <property type="match status" value="2"/>
</dbReference>
<feature type="compositionally biased region" description="Low complexity" evidence="2">
    <location>
        <begin position="459"/>
        <end position="475"/>
    </location>
</feature>
<dbReference type="AlphaFoldDB" id="A0A239LU76"/>
<evidence type="ECO:0000259" key="4">
    <source>
        <dbReference type="PROSITE" id="PS51782"/>
    </source>
</evidence>
<dbReference type="GO" id="GO:0000160">
    <property type="term" value="P:phosphorelay signal transduction system"/>
    <property type="evidence" value="ECO:0007669"/>
    <property type="project" value="UniProtKB-KW"/>
</dbReference>
<dbReference type="Pfam" id="PF01476">
    <property type="entry name" value="LysM"/>
    <property type="match status" value="1"/>
</dbReference>
<dbReference type="PANTHER" id="PTHR34700:SF4">
    <property type="entry name" value="PHAGE-LIKE ELEMENT PBSX PROTEIN XKDP"/>
    <property type="match status" value="1"/>
</dbReference>